<dbReference type="Proteomes" id="UP000294562">
    <property type="component" value="Unassembled WGS sequence"/>
</dbReference>
<dbReference type="InterPro" id="IPR033186">
    <property type="entry name" value="HerA_C"/>
</dbReference>
<keyword evidence="4" id="KW-1185">Reference proteome</keyword>
<evidence type="ECO:0000256" key="1">
    <source>
        <dbReference type="SAM" id="MobiDB-lite"/>
    </source>
</evidence>
<dbReference type="SUPFAM" id="SSF52540">
    <property type="entry name" value="P-loop containing nucleoside triphosphate hydrolases"/>
    <property type="match status" value="1"/>
</dbReference>
<organism evidence="3 4">
    <name type="scientific">Meridianimarinicoccus aquatilis</name>
    <dbReference type="NCBI Taxonomy" id="2552766"/>
    <lineage>
        <taxon>Bacteria</taxon>
        <taxon>Pseudomonadati</taxon>
        <taxon>Pseudomonadota</taxon>
        <taxon>Alphaproteobacteria</taxon>
        <taxon>Rhodobacterales</taxon>
        <taxon>Paracoccaceae</taxon>
        <taxon>Meridianimarinicoccus</taxon>
    </lineage>
</organism>
<dbReference type="RefSeq" id="WP_133341457.1">
    <property type="nucleotide sequence ID" value="NZ_SMZO01000005.1"/>
</dbReference>
<dbReference type="PANTHER" id="PTHR30121:SF6">
    <property type="entry name" value="SLR6007 PROTEIN"/>
    <property type="match status" value="1"/>
</dbReference>
<evidence type="ECO:0000259" key="2">
    <source>
        <dbReference type="Pfam" id="PF05872"/>
    </source>
</evidence>
<accession>A0A4R6B3E1</accession>
<dbReference type="InterPro" id="IPR051162">
    <property type="entry name" value="T4SS_component"/>
</dbReference>
<dbReference type="PANTHER" id="PTHR30121">
    <property type="entry name" value="UNCHARACTERIZED PROTEIN YJGR-RELATED"/>
    <property type="match status" value="1"/>
</dbReference>
<dbReference type="OrthoDB" id="9758751at2"/>
<name>A0A4R6B3E1_9RHOB</name>
<dbReference type="EMBL" id="SMZO01000005">
    <property type="protein sequence ID" value="TDL90785.1"/>
    <property type="molecule type" value="Genomic_DNA"/>
</dbReference>
<gene>
    <name evidence="3" type="ORF">E2L05_03205</name>
</gene>
<sequence length="507" mass="54888">MDKSGIFIGGGGAEQDTAQVLHLDLANRHGLVTGATGTGKTVTMQILAEGFSAAGVPVFMADVKGDVSGLSQAGTPKDFLFSRAEKIALTDYELKAFPVVLWDLFGADGHPVRTTITDIGPLLLSQMLDLTEVQEGVLTIAFAVADDEDLALLDLEDLRAMLVWLDENAPDIKARYGNVSSASIGAIQRALLVLENEGAAGFLGEPALDLADMMATDGGLGRINVLMANKLMSSPRLYAMFLLWLLSELFETLPEIGNPDKPVLVFFFDEAHLLFDTAPKALIDRIEQVVRLIRSKGVGVYFVTQNPDDVPPDVLSQLGNRIQHALRAFTPRDAKALRLASETFRPNPDFDTEEAIRSVGTGEAVTSMLEKKAVPGIAQRTLIRPPCSRMGPLTKPERAAVIAASPLAGKYEAAINRESAQEKLAARAEAAAVETRRAEEAAQETKDAFAEFNKARRYKPPMPKRTQSKRRGPSLTDALAKTVVKQLNSREGQKLVRGILGSLFRSR</sequence>
<comment type="caution">
    <text evidence="3">The sequence shown here is derived from an EMBL/GenBank/DDBJ whole genome shotgun (WGS) entry which is preliminary data.</text>
</comment>
<protein>
    <submittedName>
        <fullName evidence="3">DUF853 family protein</fullName>
    </submittedName>
</protein>
<proteinExistence type="predicted"/>
<evidence type="ECO:0000313" key="3">
    <source>
        <dbReference type="EMBL" id="TDL90785.1"/>
    </source>
</evidence>
<dbReference type="AlphaFoldDB" id="A0A4R6B3E1"/>
<dbReference type="Gene3D" id="3.40.50.300">
    <property type="entry name" value="P-loop containing nucleotide triphosphate hydrolases"/>
    <property type="match status" value="2"/>
</dbReference>
<dbReference type="InterPro" id="IPR027417">
    <property type="entry name" value="P-loop_NTPase"/>
</dbReference>
<feature type="domain" description="Helicase HerA-like C-terminal" evidence="2">
    <location>
        <begin position="14"/>
        <end position="504"/>
    </location>
</feature>
<dbReference type="Pfam" id="PF05872">
    <property type="entry name" value="HerA_C"/>
    <property type="match status" value="1"/>
</dbReference>
<reference evidence="3 4" key="1">
    <citation type="submission" date="2019-03" db="EMBL/GenBank/DDBJ databases">
        <title>Rhodobacteraceae bacterium SM1902, a new member of the family Rhodobacteraceae isolated from Yantai.</title>
        <authorList>
            <person name="Sun Y."/>
        </authorList>
    </citation>
    <scope>NUCLEOTIDE SEQUENCE [LARGE SCALE GENOMIC DNA]</scope>
    <source>
        <strain evidence="3 4">SM1902</strain>
    </source>
</reference>
<evidence type="ECO:0000313" key="4">
    <source>
        <dbReference type="Proteomes" id="UP000294562"/>
    </source>
</evidence>
<feature type="region of interest" description="Disordered" evidence="1">
    <location>
        <begin position="457"/>
        <end position="477"/>
    </location>
</feature>